<dbReference type="RefSeq" id="WP_068747955.1">
    <property type="nucleotide sequence ID" value="NZ_LOHZ01000023.1"/>
</dbReference>
<dbReference type="Proteomes" id="UP000075737">
    <property type="component" value="Unassembled WGS sequence"/>
</dbReference>
<evidence type="ECO:0000313" key="1">
    <source>
        <dbReference type="EMBL" id="KYO66982.1"/>
    </source>
</evidence>
<name>A0A162MR49_9FIRM</name>
<reference evidence="1 2" key="1">
    <citation type="submission" date="2015-12" db="EMBL/GenBank/DDBJ databases">
        <title>Draft genome of Thermovenabulum gondwanense isolated from a red thermophilic microbial mat colonisisng an outflow channel of a bore well.</title>
        <authorList>
            <person name="Patel B.K."/>
        </authorList>
    </citation>
    <scope>NUCLEOTIDE SEQUENCE [LARGE SCALE GENOMIC DNA]</scope>
    <source>
        <strain evidence="1 2">R270</strain>
    </source>
</reference>
<dbReference type="OrthoDB" id="1680763at2"/>
<sequence>MEIGVEFFTNRTTFISDFYEFHNIILINDSEIKETSSSDIFKFSGCVLGGKRIAAIGRKKVYDFKNYTETFEAEPAKPFKILFLDLEDKIYLKVNTNIFLDPGRFVEELSLKIYSEKNSHIAALNSPYIKIDWPGRGEYILDITELINDLYRKR</sequence>
<dbReference type="EMBL" id="LOHZ01000023">
    <property type="protein sequence ID" value="KYO66982.1"/>
    <property type="molecule type" value="Genomic_DNA"/>
</dbReference>
<comment type="caution">
    <text evidence="1">The sequence shown here is derived from an EMBL/GenBank/DDBJ whole genome shotgun (WGS) entry which is preliminary data.</text>
</comment>
<proteinExistence type="predicted"/>
<gene>
    <name evidence="1" type="ORF">ATZ99_07990</name>
</gene>
<evidence type="ECO:0000313" key="2">
    <source>
        <dbReference type="Proteomes" id="UP000075737"/>
    </source>
</evidence>
<dbReference type="AlphaFoldDB" id="A0A162MR49"/>
<keyword evidence="2" id="KW-1185">Reference proteome</keyword>
<organism evidence="1 2">
    <name type="scientific">Thermovenabulum gondwanense</name>
    <dbReference type="NCBI Taxonomy" id="520767"/>
    <lineage>
        <taxon>Bacteria</taxon>
        <taxon>Bacillati</taxon>
        <taxon>Bacillota</taxon>
        <taxon>Clostridia</taxon>
        <taxon>Thermosediminibacterales</taxon>
        <taxon>Thermosediminibacteraceae</taxon>
        <taxon>Thermovenabulum</taxon>
    </lineage>
</organism>
<protein>
    <submittedName>
        <fullName evidence="1">Uncharacterized protein</fullName>
    </submittedName>
</protein>
<accession>A0A162MR49</accession>